<keyword evidence="1" id="KW-0547">Nucleotide-binding</keyword>
<evidence type="ECO:0000259" key="3">
    <source>
        <dbReference type="PROSITE" id="PS50011"/>
    </source>
</evidence>
<comment type="caution">
    <text evidence="4">The sequence shown here is derived from an EMBL/GenBank/DDBJ whole genome shotgun (WGS) entry which is preliminary data.</text>
</comment>
<organism evidence="4 5">
    <name type="scientific">Thelephora terrestris</name>
    <dbReference type="NCBI Taxonomy" id="56493"/>
    <lineage>
        <taxon>Eukaryota</taxon>
        <taxon>Fungi</taxon>
        <taxon>Dikarya</taxon>
        <taxon>Basidiomycota</taxon>
        <taxon>Agaricomycotina</taxon>
        <taxon>Agaricomycetes</taxon>
        <taxon>Thelephorales</taxon>
        <taxon>Thelephoraceae</taxon>
        <taxon>Thelephora</taxon>
    </lineage>
</organism>
<evidence type="ECO:0000313" key="4">
    <source>
        <dbReference type="EMBL" id="KAF9789234.1"/>
    </source>
</evidence>
<dbReference type="GO" id="GO:0005524">
    <property type="term" value="F:ATP binding"/>
    <property type="evidence" value="ECO:0007669"/>
    <property type="project" value="UniProtKB-KW"/>
</dbReference>
<dbReference type="SUPFAM" id="SSF56112">
    <property type="entry name" value="Protein kinase-like (PK-like)"/>
    <property type="match status" value="1"/>
</dbReference>
<dbReference type="InterPro" id="IPR011009">
    <property type="entry name" value="Kinase-like_dom_sf"/>
</dbReference>
<dbReference type="EMBL" id="WIUZ02000003">
    <property type="protein sequence ID" value="KAF9789234.1"/>
    <property type="molecule type" value="Genomic_DNA"/>
</dbReference>
<dbReference type="PROSITE" id="PS00108">
    <property type="entry name" value="PROTEIN_KINASE_ST"/>
    <property type="match status" value="1"/>
</dbReference>
<dbReference type="InterPro" id="IPR008271">
    <property type="entry name" value="Ser/Thr_kinase_AS"/>
</dbReference>
<proteinExistence type="predicted"/>
<dbReference type="Proteomes" id="UP000736335">
    <property type="component" value="Unassembled WGS sequence"/>
</dbReference>
<dbReference type="Gene3D" id="1.10.510.10">
    <property type="entry name" value="Transferase(Phosphotransferase) domain 1"/>
    <property type="match status" value="1"/>
</dbReference>
<dbReference type="InterPro" id="IPR000719">
    <property type="entry name" value="Prot_kinase_dom"/>
</dbReference>
<keyword evidence="5" id="KW-1185">Reference proteome</keyword>
<keyword evidence="4" id="KW-0808">Transferase</keyword>
<feature type="domain" description="Protein kinase" evidence="3">
    <location>
        <begin position="1"/>
        <end position="226"/>
    </location>
</feature>
<dbReference type="PANTHER" id="PTHR44329">
    <property type="entry name" value="SERINE/THREONINE-PROTEIN KINASE TNNI3K-RELATED"/>
    <property type="match status" value="1"/>
</dbReference>
<dbReference type="PIRSF" id="PIRSF000654">
    <property type="entry name" value="Integrin-linked_kinase"/>
    <property type="match status" value="1"/>
</dbReference>
<sequence>MVLKKRFCKEAILWKHVSCPYILTFQGVFYHNDVPAIVTPWMDKGNITEYLLRFPDANRLRLLLCVIKGVKYLHSCNIAHGDIKGPNVLIADTTPPRAILADLGFTRVSTISAKASSAEDGTVSFMAPELLAPPKFGLDKGVPSKEADIYALGMTVYQVLTGKWPFFPKKELEIILPIISGVRPIKPENAEAIGMTEDIWNLLQETWREDRTKRPDISKILGTSAG</sequence>
<evidence type="ECO:0000313" key="5">
    <source>
        <dbReference type="Proteomes" id="UP000736335"/>
    </source>
</evidence>
<reference evidence="4" key="2">
    <citation type="submission" date="2020-11" db="EMBL/GenBank/DDBJ databases">
        <authorList>
            <consortium name="DOE Joint Genome Institute"/>
            <person name="Kuo A."/>
            <person name="Miyauchi S."/>
            <person name="Kiss E."/>
            <person name="Drula E."/>
            <person name="Kohler A."/>
            <person name="Sanchez-Garcia M."/>
            <person name="Andreopoulos B."/>
            <person name="Barry K.W."/>
            <person name="Bonito G."/>
            <person name="Buee M."/>
            <person name="Carver A."/>
            <person name="Chen C."/>
            <person name="Cichocki N."/>
            <person name="Clum A."/>
            <person name="Culley D."/>
            <person name="Crous P.W."/>
            <person name="Fauchery L."/>
            <person name="Girlanda M."/>
            <person name="Hayes R."/>
            <person name="Keri Z."/>
            <person name="Labutti K."/>
            <person name="Lipzen A."/>
            <person name="Lombard V."/>
            <person name="Magnuson J."/>
            <person name="Maillard F."/>
            <person name="Morin E."/>
            <person name="Murat C."/>
            <person name="Nolan M."/>
            <person name="Ohm R."/>
            <person name="Pangilinan J."/>
            <person name="Pereira M."/>
            <person name="Perotto S."/>
            <person name="Peter M."/>
            <person name="Riley R."/>
            <person name="Sitrit Y."/>
            <person name="Stielow B."/>
            <person name="Szollosi G."/>
            <person name="Zifcakova L."/>
            <person name="Stursova M."/>
            <person name="Spatafora J.W."/>
            <person name="Tedersoo L."/>
            <person name="Vaario L.-M."/>
            <person name="Yamada A."/>
            <person name="Yan M."/>
            <person name="Wang P."/>
            <person name="Xu J."/>
            <person name="Bruns T."/>
            <person name="Baldrian P."/>
            <person name="Vilgalys R."/>
            <person name="Henrissat B."/>
            <person name="Grigoriev I.V."/>
            <person name="Hibbett D."/>
            <person name="Nagy L.G."/>
            <person name="Martin F.M."/>
        </authorList>
    </citation>
    <scope>NUCLEOTIDE SEQUENCE</scope>
    <source>
        <strain evidence="4">UH-Tt-Lm1</strain>
    </source>
</reference>
<dbReference type="OrthoDB" id="26722at2759"/>
<dbReference type="SMART" id="SM00220">
    <property type="entry name" value="S_TKc"/>
    <property type="match status" value="1"/>
</dbReference>
<keyword evidence="2" id="KW-0067">ATP-binding</keyword>
<evidence type="ECO:0000256" key="2">
    <source>
        <dbReference type="ARBA" id="ARBA00022840"/>
    </source>
</evidence>
<accession>A0A9P6HND8</accession>
<keyword evidence="4" id="KW-0418">Kinase</keyword>
<dbReference type="GO" id="GO:0004674">
    <property type="term" value="F:protein serine/threonine kinase activity"/>
    <property type="evidence" value="ECO:0007669"/>
    <property type="project" value="TreeGrafter"/>
</dbReference>
<protein>
    <submittedName>
        <fullName evidence="4">Kinase-like domain-containing protein</fullName>
    </submittedName>
</protein>
<dbReference type="PROSITE" id="PS50011">
    <property type="entry name" value="PROTEIN_KINASE_DOM"/>
    <property type="match status" value="1"/>
</dbReference>
<dbReference type="InterPro" id="IPR051681">
    <property type="entry name" value="Ser/Thr_Kinases-Pseudokinases"/>
</dbReference>
<evidence type="ECO:0000256" key="1">
    <source>
        <dbReference type="ARBA" id="ARBA00022741"/>
    </source>
</evidence>
<name>A0A9P6HND8_9AGAM</name>
<reference evidence="4" key="1">
    <citation type="journal article" date="2020" name="Nat. Commun.">
        <title>Large-scale genome sequencing of mycorrhizal fungi provides insights into the early evolution of symbiotic traits.</title>
        <authorList>
            <person name="Miyauchi S."/>
            <person name="Kiss E."/>
            <person name="Kuo A."/>
            <person name="Drula E."/>
            <person name="Kohler A."/>
            <person name="Sanchez-Garcia M."/>
            <person name="Morin E."/>
            <person name="Andreopoulos B."/>
            <person name="Barry K.W."/>
            <person name="Bonito G."/>
            <person name="Buee M."/>
            <person name="Carver A."/>
            <person name="Chen C."/>
            <person name="Cichocki N."/>
            <person name="Clum A."/>
            <person name="Culley D."/>
            <person name="Crous P.W."/>
            <person name="Fauchery L."/>
            <person name="Girlanda M."/>
            <person name="Hayes R.D."/>
            <person name="Keri Z."/>
            <person name="LaButti K."/>
            <person name="Lipzen A."/>
            <person name="Lombard V."/>
            <person name="Magnuson J."/>
            <person name="Maillard F."/>
            <person name="Murat C."/>
            <person name="Nolan M."/>
            <person name="Ohm R.A."/>
            <person name="Pangilinan J."/>
            <person name="Pereira M.F."/>
            <person name="Perotto S."/>
            <person name="Peter M."/>
            <person name="Pfister S."/>
            <person name="Riley R."/>
            <person name="Sitrit Y."/>
            <person name="Stielow J.B."/>
            <person name="Szollosi G."/>
            <person name="Zifcakova L."/>
            <person name="Stursova M."/>
            <person name="Spatafora J.W."/>
            <person name="Tedersoo L."/>
            <person name="Vaario L.M."/>
            <person name="Yamada A."/>
            <person name="Yan M."/>
            <person name="Wang P."/>
            <person name="Xu J."/>
            <person name="Bruns T."/>
            <person name="Baldrian P."/>
            <person name="Vilgalys R."/>
            <person name="Dunand C."/>
            <person name="Henrissat B."/>
            <person name="Grigoriev I.V."/>
            <person name="Hibbett D."/>
            <person name="Nagy L.G."/>
            <person name="Martin F.M."/>
        </authorList>
    </citation>
    <scope>NUCLEOTIDE SEQUENCE</scope>
    <source>
        <strain evidence="4">UH-Tt-Lm1</strain>
    </source>
</reference>
<dbReference type="Pfam" id="PF00069">
    <property type="entry name" value="Pkinase"/>
    <property type="match status" value="1"/>
</dbReference>
<dbReference type="PANTHER" id="PTHR44329:SF298">
    <property type="entry name" value="MIXED LINEAGE KINASE DOMAIN-LIKE PROTEIN"/>
    <property type="match status" value="1"/>
</dbReference>
<gene>
    <name evidence="4" type="ORF">BJ322DRAFT_527832</name>
</gene>
<dbReference type="AlphaFoldDB" id="A0A9P6HND8"/>